<dbReference type="InterPro" id="IPR027417">
    <property type="entry name" value="P-loop_NTPase"/>
</dbReference>
<dbReference type="Pfam" id="PF11111">
    <property type="entry name" value="CENP-M"/>
    <property type="match status" value="1"/>
</dbReference>
<evidence type="ECO:0000256" key="1">
    <source>
        <dbReference type="ARBA" id="ARBA00004123"/>
    </source>
</evidence>
<dbReference type="GO" id="GO:0000775">
    <property type="term" value="C:chromosome, centromeric region"/>
    <property type="evidence" value="ECO:0007669"/>
    <property type="project" value="UniProtKB-SubCell"/>
</dbReference>
<dbReference type="Proteomes" id="UP000789739">
    <property type="component" value="Unassembled WGS sequence"/>
</dbReference>
<dbReference type="PANTHER" id="PTHR34436:SF1">
    <property type="entry name" value="CENTROMERE PROTEIN M"/>
    <property type="match status" value="1"/>
</dbReference>
<dbReference type="InterPro" id="IPR020987">
    <property type="entry name" value="Centromere_Cenp-M"/>
</dbReference>
<evidence type="ECO:0000256" key="6">
    <source>
        <dbReference type="ARBA" id="ARBA00023328"/>
    </source>
</evidence>
<evidence type="ECO:0000256" key="5">
    <source>
        <dbReference type="ARBA" id="ARBA00023242"/>
    </source>
</evidence>
<accession>A0A9N8Z9Q4</accession>
<dbReference type="Gene3D" id="3.40.50.300">
    <property type="entry name" value="P-loop containing nucleotide triphosphate hydrolases"/>
    <property type="match status" value="1"/>
</dbReference>
<name>A0A9N8Z9Q4_9GLOM</name>
<comment type="subcellular location">
    <subcellularLocation>
        <location evidence="2">Chromosome</location>
        <location evidence="2">Centromere</location>
    </subcellularLocation>
    <subcellularLocation>
        <location evidence="1">Nucleus</location>
    </subcellularLocation>
</comment>
<keyword evidence="6" id="KW-0137">Centromere</keyword>
<dbReference type="AlphaFoldDB" id="A0A9N8Z9Q4"/>
<evidence type="ECO:0000256" key="2">
    <source>
        <dbReference type="ARBA" id="ARBA00004584"/>
    </source>
</evidence>
<dbReference type="EMBL" id="CAJVPI010000118">
    <property type="protein sequence ID" value="CAG8483554.1"/>
    <property type="molecule type" value="Genomic_DNA"/>
</dbReference>
<evidence type="ECO:0000313" key="8">
    <source>
        <dbReference type="Proteomes" id="UP000789739"/>
    </source>
</evidence>
<sequence length="200" mass="22714">IMMNDALLPFNELPRPEMERNATVLIVGPPSVETANFGELMINILANEMTIRIRTAESLPLPSASTPRPRIDFVLFMLSMTQADSFEALKKSVMKLNEEYFLGRCAVVATQGKRLEKVTQYTFECEELDYFISKVCGDMSIFYVNLTNQVNVQVIVRQINSLIEVACGYKRGITPALLRTTELYESSYTSLEEFLDTEQE</sequence>
<organism evidence="7 8">
    <name type="scientific">Paraglomus brasilianum</name>
    <dbReference type="NCBI Taxonomy" id="144538"/>
    <lineage>
        <taxon>Eukaryota</taxon>
        <taxon>Fungi</taxon>
        <taxon>Fungi incertae sedis</taxon>
        <taxon>Mucoromycota</taxon>
        <taxon>Glomeromycotina</taxon>
        <taxon>Glomeromycetes</taxon>
        <taxon>Paraglomerales</taxon>
        <taxon>Paraglomeraceae</taxon>
        <taxon>Paraglomus</taxon>
    </lineage>
</organism>
<reference evidence="7" key="1">
    <citation type="submission" date="2021-06" db="EMBL/GenBank/DDBJ databases">
        <authorList>
            <person name="Kallberg Y."/>
            <person name="Tangrot J."/>
            <person name="Rosling A."/>
        </authorList>
    </citation>
    <scope>NUCLEOTIDE SEQUENCE</scope>
    <source>
        <strain evidence="7">BR232B</strain>
    </source>
</reference>
<protein>
    <recommendedName>
        <fullName evidence="3">Centromere protein M</fullName>
    </recommendedName>
</protein>
<evidence type="ECO:0000256" key="4">
    <source>
        <dbReference type="ARBA" id="ARBA00022454"/>
    </source>
</evidence>
<gene>
    <name evidence="7" type="ORF">PBRASI_LOCUS1712</name>
</gene>
<evidence type="ECO:0000256" key="3">
    <source>
        <dbReference type="ARBA" id="ARBA00016382"/>
    </source>
</evidence>
<comment type="caution">
    <text evidence="7">The sequence shown here is derived from an EMBL/GenBank/DDBJ whole genome shotgun (WGS) entry which is preliminary data.</text>
</comment>
<dbReference type="PANTHER" id="PTHR34436">
    <property type="entry name" value="CENTROMERE PROTEIN M"/>
    <property type="match status" value="1"/>
</dbReference>
<feature type="non-terminal residue" evidence="7">
    <location>
        <position position="1"/>
    </location>
</feature>
<keyword evidence="8" id="KW-1185">Reference proteome</keyword>
<proteinExistence type="predicted"/>
<evidence type="ECO:0000313" key="7">
    <source>
        <dbReference type="EMBL" id="CAG8483554.1"/>
    </source>
</evidence>
<keyword evidence="5" id="KW-0539">Nucleus</keyword>
<dbReference type="GO" id="GO:0005634">
    <property type="term" value="C:nucleus"/>
    <property type="evidence" value="ECO:0007669"/>
    <property type="project" value="UniProtKB-SubCell"/>
</dbReference>
<dbReference type="OrthoDB" id="2386686at2759"/>
<keyword evidence="4" id="KW-0158">Chromosome</keyword>